<keyword evidence="4" id="KW-0548">Nucleotidyltransferase</keyword>
<evidence type="ECO:0000256" key="9">
    <source>
        <dbReference type="ARBA" id="ARBA00022833"/>
    </source>
</evidence>
<evidence type="ECO:0000256" key="4">
    <source>
        <dbReference type="ARBA" id="ARBA00022695"/>
    </source>
</evidence>
<dbReference type="GO" id="GO:0003887">
    <property type="term" value="F:DNA-directed DNA polymerase activity"/>
    <property type="evidence" value="ECO:0007669"/>
    <property type="project" value="UniProtKB-KW"/>
</dbReference>
<evidence type="ECO:0000259" key="17">
    <source>
        <dbReference type="PROSITE" id="PS50199"/>
    </source>
</evidence>
<reference evidence="18 19" key="1">
    <citation type="submission" date="2020-04" db="EMBL/GenBank/DDBJ databases">
        <title>Perkinsus olseni comparative genomics.</title>
        <authorList>
            <person name="Bogema D.R."/>
        </authorList>
    </citation>
    <scope>NUCLEOTIDE SEQUENCE [LARGE SCALE GENOMIC DNA]</scope>
    <source>
        <strain evidence="18 19">ATCC PRA-207</strain>
    </source>
</reference>
<dbReference type="InterPro" id="IPR022880">
    <property type="entry name" value="DNApol_IV"/>
</dbReference>
<name>A0A7J6THM4_PEROL</name>
<dbReference type="InterPro" id="IPR043502">
    <property type="entry name" value="DNA/RNA_pol_sf"/>
</dbReference>
<dbReference type="InterPro" id="IPR050116">
    <property type="entry name" value="DNA_polymerase-Y"/>
</dbReference>
<dbReference type="GO" id="GO:0006281">
    <property type="term" value="P:DNA repair"/>
    <property type="evidence" value="ECO:0007669"/>
    <property type="project" value="UniProtKB-KW"/>
</dbReference>
<accession>A0A7J6THM4</accession>
<dbReference type="EMBL" id="JABANO010010636">
    <property type="protein sequence ID" value="KAF4744804.1"/>
    <property type="molecule type" value="Genomic_DNA"/>
</dbReference>
<dbReference type="Pfam" id="PF00817">
    <property type="entry name" value="IMS"/>
    <property type="match status" value="1"/>
</dbReference>
<feature type="domain" description="RanBP2-type" evidence="17">
    <location>
        <begin position="561"/>
        <end position="591"/>
    </location>
</feature>
<feature type="compositionally biased region" description="Basic and acidic residues" evidence="15">
    <location>
        <begin position="17"/>
        <end position="30"/>
    </location>
</feature>
<dbReference type="AlphaFoldDB" id="A0A7J6THM4"/>
<comment type="caution">
    <text evidence="18">The sequence shown here is derived from an EMBL/GenBank/DDBJ whole genome shotgun (WGS) entry which is preliminary data.</text>
</comment>
<dbReference type="GO" id="GO:0006260">
    <property type="term" value="P:DNA replication"/>
    <property type="evidence" value="ECO:0007669"/>
    <property type="project" value="UniProtKB-KW"/>
</dbReference>
<evidence type="ECO:0000256" key="12">
    <source>
        <dbReference type="ARBA" id="ARBA00023204"/>
    </source>
</evidence>
<evidence type="ECO:0000256" key="14">
    <source>
        <dbReference type="PROSITE-ProRule" id="PRU00322"/>
    </source>
</evidence>
<dbReference type="InterPro" id="IPR001876">
    <property type="entry name" value="Znf_RanBP2"/>
</dbReference>
<dbReference type="CDD" id="cd03586">
    <property type="entry name" value="PolY_Pol_IV_kappa"/>
    <property type="match status" value="1"/>
</dbReference>
<dbReference type="FunFam" id="3.30.1490.100:FF:000004">
    <property type="entry name" value="DNA polymerase IV"/>
    <property type="match status" value="1"/>
</dbReference>
<dbReference type="PROSITE" id="PS50199">
    <property type="entry name" value="ZF_RANBP2_2"/>
    <property type="match status" value="1"/>
</dbReference>
<evidence type="ECO:0000313" key="19">
    <source>
        <dbReference type="Proteomes" id="UP000553632"/>
    </source>
</evidence>
<evidence type="ECO:0000256" key="13">
    <source>
        <dbReference type="ARBA" id="ARBA00049244"/>
    </source>
</evidence>
<keyword evidence="5" id="KW-0235">DNA replication</keyword>
<evidence type="ECO:0000256" key="1">
    <source>
        <dbReference type="ARBA" id="ARBA00012417"/>
    </source>
</evidence>
<evidence type="ECO:0000256" key="6">
    <source>
        <dbReference type="ARBA" id="ARBA00022723"/>
    </source>
</evidence>
<dbReference type="InterPro" id="IPR001126">
    <property type="entry name" value="UmuC"/>
</dbReference>
<gene>
    <name evidence="18" type="ORF">FOZ63_018778</name>
</gene>
<protein>
    <recommendedName>
        <fullName evidence="2">DNA polymerase kappa</fullName>
        <ecNumber evidence="1">2.7.7.7</ecNumber>
    </recommendedName>
</protein>
<dbReference type="Gene3D" id="3.30.70.270">
    <property type="match status" value="1"/>
</dbReference>
<keyword evidence="10" id="KW-0460">Magnesium</keyword>
<keyword evidence="8 14" id="KW-0863">Zinc-finger</keyword>
<evidence type="ECO:0000256" key="15">
    <source>
        <dbReference type="SAM" id="MobiDB-lite"/>
    </source>
</evidence>
<sequence>MDPAEEATGVEGSSSSGEREKEAGKEEKDSMSHLYVFTAHKGGMDNVDKKLQLEVIEEMSKNSTHHAAALRRDKRVAERIETIKAAVVAMTKQDRAQRGVESDAIIASARKHCACDSDRWCCVVDMDMFYAAVEIRDDPSLNDVPLAVGGDSMISTANYVARKYGVRAAMPGFIARELCRRQGVELRFKAVDMPRYQAASDLFKEAVLPYGPMKMLSLDEVPPVVDVGAESSSAQAYIDITARVREAATVADDNTMTQVDAEEAAASQLVSRMREEVRERTGGLTCSAGIAKGCFRLAKMGSDIKKPNGQFMVPTTREEMLRWLQDLPIRKLHGVGRVSERELSAGLGIEKVGDVIKKAAELLHTMSSNGGHWVGDRGYCCVTRHEIGPCTQLINAAMGVADTEDIIGATESGPKSISQERSLSTTESGSPAYLHEVLQELCTKVMELCQEKGQYGRCVTLKLKTFEWDVKQKSNTLKREVRSERLLYETASELMGAAMTAASIKKPVRLLGVRVSAFHTAPQGQSTLGEFLAAHQSSSSSSKALMEECVAVEKSGGDERRENACWNCKVCTFLNKTTARICAMCGTARRSNLITHERACSRSTKRAMVDDGQRPRKVHKGGGIERYMIRGSGARDKEAGIIDLTDD</sequence>
<dbReference type="Gene3D" id="3.40.1170.60">
    <property type="match status" value="1"/>
</dbReference>
<dbReference type="SUPFAM" id="SSF90209">
    <property type="entry name" value="Ran binding protein zinc finger-like"/>
    <property type="match status" value="1"/>
</dbReference>
<dbReference type="Gene3D" id="3.30.1490.100">
    <property type="entry name" value="DNA polymerase, Y-family, little finger domain"/>
    <property type="match status" value="1"/>
</dbReference>
<dbReference type="EC" id="2.7.7.7" evidence="1"/>
<keyword evidence="3" id="KW-0808">Transferase</keyword>
<evidence type="ECO:0000256" key="8">
    <source>
        <dbReference type="ARBA" id="ARBA00022771"/>
    </source>
</evidence>
<evidence type="ECO:0000256" key="10">
    <source>
        <dbReference type="ARBA" id="ARBA00022842"/>
    </source>
</evidence>
<dbReference type="SUPFAM" id="SSF100879">
    <property type="entry name" value="Lesion bypass DNA polymerase (Y-family), little finger domain"/>
    <property type="match status" value="1"/>
</dbReference>
<dbReference type="GO" id="GO:0003684">
    <property type="term" value="F:damaged DNA binding"/>
    <property type="evidence" value="ECO:0007669"/>
    <property type="project" value="InterPro"/>
</dbReference>
<comment type="catalytic activity">
    <reaction evidence="13">
        <text>DNA(n) + a 2'-deoxyribonucleoside 5'-triphosphate = DNA(n+1) + diphosphate</text>
        <dbReference type="Rhea" id="RHEA:22508"/>
        <dbReference type="Rhea" id="RHEA-COMP:17339"/>
        <dbReference type="Rhea" id="RHEA-COMP:17340"/>
        <dbReference type="ChEBI" id="CHEBI:33019"/>
        <dbReference type="ChEBI" id="CHEBI:61560"/>
        <dbReference type="ChEBI" id="CHEBI:173112"/>
        <dbReference type="EC" id="2.7.7.7"/>
    </reaction>
</comment>
<dbReference type="InterPro" id="IPR036775">
    <property type="entry name" value="DNA_pol_Y-fam_lit_finger_sf"/>
</dbReference>
<dbReference type="GO" id="GO:0008270">
    <property type="term" value="F:zinc ion binding"/>
    <property type="evidence" value="ECO:0007669"/>
    <property type="project" value="UniProtKB-KW"/>
</dbReference>
<dbReference type="SMART" id="SM00547">
    <property type="entry name" value="ZnF_RBZ"/>
    <property type="match status" value="1"/>
</dbReference>
<keyword evidence="19" id="KW-1185">Reference proteome</keyword>
<evidence type="ECO:0000256" key="7">
    <source>
        <dbReference type="ARBA" id="ARBA00022763"/>
    </source>
</evidence>
<dbReference type="Proteomes" id="UP000553632">
    <property type="component" value="Unassembled WGS sequence"/>
</dbReference>
<keyword evidence="12" id="KW-0234">DNA repair</keyword>
<dbReference type="Pfam" id="PF11799">
    <property type="entry name" value="IMS_C"/>
    <property type="match status" value="1"/>
</dbReference>
<dbReference type="GO" id="GO:0042276">
    <property type="term" value="P:error-prone translesion synthesis"/>
    <property type="evidence" value="ECO:0007669"/>
    <property type="project" value="TreeGrafter"/>
</dbReference>
<dbReference type="InterPro" id="IPR017961">
    <property type="entry name" value="DNA_pol_Y-fam_little_finger"/>
</dbReference>
<evidence type="ECO:0000259" key="16">
    <source>
        <dbReference type="PROSITE" id="PS50173"/>
    </source>
</evidence>
<feature type="region of interest" description="Disordered" evidence="15">
    <location>
        <begin position="1"/>
        <end position="30"/>
    </location>
</feature>
<dbReference type="PROSITE" id="PS50173">
    <property type="entry name" value="UMUC"/>
    <property type="match status" value="1"/>
</dbReference>
<evidence type="ECO:0000313" key="18">
    <source>
        <dbReference type="EMBL" id="KAF4744804.1"/>
    </source>
</evidence>
<keyword evidence="7" id="KW-0227">DNA damage</keyword>
<dbReference type="GO" id="GO:0005634">
    <property type="term" value="C:nucleus"/>
    <property type="evidence" value="ECO:0007669"/>
    <property type="project" value="TreeGrafter"/>
</dbReference>
<keyword evidence="9" id="KW-0862">Zinc</keyword>
<keyword evidence="11" id="KW-0239">DNA-directed DNA polymerase</keyword>
<dbReference type="Gene3D" id="1.10.150.810">
    <property type="match status" value="2"/>
</dbReference>
<proteinExistence type="predicted"/>
<dbReference type="PANTHER" id="PTHR11076">
    <property type="entry name" value="DNA REPAIR POLYMERASE UMUC / TRANSFERASE FAMILY MEMBER"/>
    <property type="match status" value="1"/>
</dbReference>
<dbReference type="InterPro" id="IPR036443">
    <property type="entry name" value="Znf_RanBP2_sf"/>
</dbReference>
<evidence type="ECO:0000256" key="3">
    <source>
        <dbReference type="ARBA" id="ARBA00022679"/>
    </source>
</evidence>
<dbReference type="InterPro" id="IPR043128">
    <property type="entry name" value="Rev_trsase/Diguanyl_cyclase"/>
</dbReference>
<dbReference type="Gene3D" id="2.30.30.380">
    <property type="entry name" value="Zn-finger domain of Sec23/24"/>
    <property type="match status" value="1"/>
</dbReference>
<dbReference type="SUPFAM" id="SSF56672">
    <property type="entry name" value="DNA/RNA polymerases"/>
    <property type="match status" value="1"/>
</dbReference>
<keyword evidence="6" id="KW-0479">Metal-binding</keyword>
<organism evidence="18 19">
    <name type="scientific">Perkinsus olseni</name>
    <name type="common">Perkinsus atlanticus</name>
    <dbReference type="NCBI Taxonomy" id="32597"/>
    <lineage>
        <taxon>Eukaryota</taxon>
        <taxon>Sar</taxon>
        <taxon>Alveolata</taxon>
        <taxon>Perkinsozoa</taxon>
        <taxon>Perkinsea</taxon>
        <taxon>Perkinsida</taxon>
        <taxon>Perkinsidae</taxon>
        <taxon>Perkinsus</taxon>
    </lineage>
</organism>
<feature type="compositionally biased region" description="Low complexity" evidence="15">
    <location>
        <begin position="1"/>
        <end position="16"/>
    </location>
</feature>
<evidence type="ECO:0000256" key="5">
    <source>
        <dbReference type="ARBA" id="ARBA00022705"/>
    </source>
</evidence>
<evidence type="ECO:0000256" key="2">
    <source>
        <dbReference type="ARBA" id="ARBA00016178"/>
    </source>
</evidence>
<dbReference type="OMA" id="EVYTRQV"/>
<feature type="domain" description="UmuC" evidence="16">
    <location>
        <begin position="121"/>
        <end position="336"/>
    </location>
</feature>
<dbReference type="PANTHER" id="PTHR11076:SF33">
    <property type="entry name" value="DNA POLYMERASE KAPPA"/>
    <property type="match status" value="1"/>
</dbReference>
<evidence type="ECO:0000256" key="11">
    <source>
        <dbReference type="ARBA" id="ARBA00022932"/>
    </source>
</evidence>
<dbReference type="PROSITE" id="PS01358">
    <property type="entry name" value="ZF_RANBP2_1"/>
    <property type="match status" value="1"/>
</dbReference>